<keyword evidence="2" id="KW-1185">Reference proteome</keyword>
<proteinExistence type="predicted"/>
<evidence type="ECO:0000313" key="3">
    <source>
        <dbReference type="WBParaSite" id="GPUH_0002526201-mRNA-1"/>
    </source>
</evidence>
<protein>
    <submittedName>
        <fullName evidence="1 3">Uncharacterized protein</fullName>
    </submittedName>
</protein>
<dbReference type="EMBL" id="UYRT01104313">
    <property type="protein sequence ID" value="VDN43940.1"/>
    <property type="molecule type" value="Genomic_DNA"/>
</dbReference>
<accession>A0A183EW91</accession>
<dbReference type="Proteomes" id="UP000271098">
    <property type="component" value="Unassembled WGS sequence"/>
</dbReference>
<evidence type="ECO:0000313" key="2">
    <source>
        <dbReference type="Proteomes" id="UP000271098"/>
    </source>
</evidence>
<reference evidence="3" key="1">
    <citation type="submission" date="2016-06" db="UniProtKB">
        <authorList>
            <consortium name="WormBaseParasite"/>
        </authorList>
    </citation>
    <scope>IDENTIFICATION</scope>
</reference>
<dbReference type="WBParaSite" id="GPUH_0002526201-mRNA-1">
    <property type="protein sequence ID" value="GPUH_0002526201-mRNA-1"/>
    <property type="gene ID" value="GPUH_0002526201"/>
</dbReference>
<dbReference type="AlphaFoldDB" id="A0A183EW91"/>
<name>A0A183EW91_9BILA</name>
<evidence type="ECO:0000313" key="1">
    <source>
        <dbReference type="EMBL" id="VDN43940.1"/>
    </source>
</evidence>
<sequence>MLRVAARFQNCIEKKNMGISQKLEAKNGDNGWSGRCPDAALEAGIGDMIEEGTGVLVRIRGKKWRQQ</sequence>
<organism evidence="3">
    <name type="scientific">Gongylonema pulchrum</name>
    <dbReference type="NCBI Taxonomy" id="637853"/>
    <lineage>
        <taxon>Eukaryota</taxon>
        <taxon>Metazoa</taxon>
        <taxon>Ecdysozoa</taxon>
        <taxon>Nematoda</taxon>
        <taxon>Chromadorea</taxon>
        <taxon>Rhabditida</taxon>
        <taxon>Spirurina</taxon>
        <taxon>Spiruromorpha</taxon>
        <taxon>Spiruroidea</taxon>
        <taxon>Gongylonematidae</taxon>
        <taxon>Gongylonema</taxon>
    </lineage>
</organism>
<gene>
    <name evidence="1" type="ORF">GPUH_LOCUS25231</name>
</gene>
<reference evidence="1 2" key="2">
    <citation type="submission" date="2018-11" db="EMBL/GenBank/DDBJ databases">
        <authorList>
            <consortium name="Pathogen Informatics"/>
        </authorList>
    </citation>
    <scope>NUCLEOTIDE SEQUENCE [LARGE SCALE GENOMIC DNA]</scope>
</reference>